<dbReference type="EMBL" id="OX459941">
    <property type="protein sequence ID" value="CAI9175390.1"/>
    <property type="molecule type" value="Genomic_DNA"/>
</dbReference>
<accession>A0ABN8ZNA0</accession>
<evidence type="ECO:0000256" key="1">
    <source>
        <dbReference type="SAM" id="MobiDB-lite"/>
    </source>
</evidence>
<gene>
    <name evidence="2" type="ORF">MRATA1EN1_LOCUS24352</name>
</gene>
<evidence type="ECO:0000313" key="3">
    <source>
        <dbReference type="Proteomes" id="UP001176941"/>
    </source>
</evidence>
<feature type="region of interest" description="Disordered" evidence="1">
    <location>
        <begin position="1"/>
        <end position="28"/>
    </location>
</feature>
<keyword evidence="3" id="KW-1185">Reference proteome</keyword>
<sequence>MPQKMFTDHPQRTSLTASAMPRLPAPPTSATLARPLACPLPPRFAAAKVISSTAHALPPPGWETAQSAGIHNNFFTHLAPSFSEIHQMGYSKLVPESPARCVTLDKWLHLSKPASPR</sequence>
<protein>
    <submittedName>
        <fullName evidence="2">Uncharacterized protein</fullName>
    </submittedName>
</protein>
<proteinExistence type="predicted"/>
<feature type="compositionally biased region" description="Basic and acidic residues" evidence="1">
    <location>
        <begin position="1"/>
        <end position="11"/>
    </location>
</feature>
<organism evidence="2 3">
    <name type="scientific">Rangifer tarandus platyrhynchus</name>
    <name type="common">Svalbard reindeer</name>
    <dbReference type="NCBI Taxonomy" id="3082113"/>
    <lineage>
        <taxon>Eukaryota</taxon>
        <taxon>Metazoa</taxon>
        <taxon>Chordata</taxon>
        <taxon>Craniata</taxon>
        <taxon>Vertebrata</taxon>
        <taxon>Euteleostomi</taxon>
        <taxon>Mammalia</taxon>
        <taxon>Eutheria</taxon>
        <taxon>Laurasiatheria</taxon>
        <taxon>Artiodactyla</taxon>
        <taxon>Ruminantia</taxon>
        <taxon>Pecora</taxon>
        <taxon>Cervidae</taxon>
        <taxon>Odocoileinae</taxon>
        <taxon>Rangifer</taxon>
    </lineage>
</organism>
<reference evidence="2" key="1">
    <citation type="submission" date="2023-04" db="EMBL/GenBank/DDBJ databases">
        <authorList>
            <consortium name="ELIXIR-Norway"/>
        </authorList>
    </citation>
    <scope>NUCLEOTIDE SEQUENCE [LARGE SCALE GENOMIC DNA]</scope>
</reference>
<dbReference type="Proteomes" id="UP001176941">
    <property type="component" value="Chromosome 5"/>
</dbReference>
<evidence type="ECO:0000313" key="2">
    <source>
        <dbReference type="EMBL" id="CAI9175390.1"/>
    </source>
</evidence>
<name>A0ABN8ZNA0_RANTA</name>